<evidence type="ECO:0000256" key="4">
    <source>
        <dbReference type="ARBA" id="ARBA00022837"/>
    </source>
</evidence>
<keyword evidence="3" id="KW-0378">Hydrolase</keyword>
<dbReference type="PROSITE" id="PS00149">
    <property type="entry name" value="SULFATASE_2"/>
    <property type="match status" value="1"/>
</dbReference>
<keyword evidence="4" id="KW-0106">Calcium</keyword>
<evidence type="ECO:0000313" key="8">
    <source>
        <dbReference type="Proteomes" id="UP000280296"/>
    </source>
</evidence>
<dbReference type="GO" id="GO:0004065">
    <property type="term" value="F:arylsulfatase activity"/>
    <property type="evidence" value="ECO:0007669"/>
    <property type="project" value="TreeGrafter"/>
</dbReference>
<reference evidence="7 8" key="1">
    <citation type="submission" date="2018-12" db="EMBL/GenBank/DDBJ databases">
        <authorList>
            <person name="Toschakov S.V."/>
        </authorList>
    </citation>
    <scope>NUCLEOTIDE SEQUENCE [LARGE SCALE GENOMIC DNA]</scope>
    <source>
        <strain evidence="7 8">GM2012</strain>
    </source>
</reference>
<dbReference type="InterPro" id="IPR024607">
    <property type="entry name" value="Sulfatase_CS"/>
</dbReference>
<dbReference type="PANTHER" id="PTHR42693">
    <property type="entry name" value="ARYLSULFATASE FAMILY MEMBER"/>
    <property type="match status" value="1"/>
</dbReference>
<gene>
    <name evidence="7" type="ORF">TsocGM_10680</name>
</gene>
<protein>
    <submittedName>
        <fullName evidence="7">Arylsulfatase</fullName>
    </submittedName>
</protein>
<dbReference type="FunFam" id="3.40.720.10:FF:000047">
    <property type="entry name" value="Arylsulfatase"/>
    <property type="match status" value="1"/>
</dbReference>
<keyword evidence="5" id="KW-0732">Signal</keyword>
<evidence type="ECO:0000256" key="3">
    <source>
        <dbReference type="ARBA" id="ARBA00022801"/>
    </source>
</evidence>
<dbReference type="CDD" id="cd16025">
    <property type="entry name" value="PAS_like"/>
    <property type="match status" value="1"/>
</dbReference>
<dbReference type="AlphaFoldDB" id="A0A432ML04"/>
<dbReference type="Proteomes" id="UP000280296">
    <property type="component" value="Unassembled WGS sequence"/>
</dbReference>
<feature type="domain" description="Sulfatase N-terminal" evidence="6">
    <location>
        <begin position="46"/>
        <end position="437"/>
    </location>
</feature>
<accession>A0A432ML04</accession>
<dbReference type="RefSeq" id="WP_126725344.1">
    <property type="nucleotide sequence ID" value="NZ_RYZH01000017.1"/>
</dbReference>
<dbReference type="GO" id="GO:0046872">
    <property type="term" value="F:metal ion binding"/>
    <property type="evidence" value="ECO:0007669"/>
    <property type="project" value="UniProtKB-KW"/>
</dbReference>
<comment type="caution">
    <text evidence="7">The sequence shown here is derived from an EMBL/GenBank/DDBJ whole genome shotgun (WGS) entry which is preliminary data.</text>
</comment>
<organism evidence="7 8">
    <name type="scientific">Tautonia sociabilis</name>
    <dbReference type="NCBI Taxonomy" id="2080755"/>
    <lineage>
        <taxon>Bacteria</taxon>
        <taxon>Pseudomonadati</taxon>
        <taxon>Planctomycetota</taxon>
        <taxon>Planctomycetia</taxon>
        <taxon>Isosphaerales</taxon>
        <taxon>Isosphaeraceae</taxon>
        <taxon>Tautonia</taxon>
    </lineage>
</organism>
<dbReference type="Gene3D" id="3.40.720.10">
    <property type="entry name" value="Alkaline Phosphatase, subunit A"/>
    <property type="match status" value="1"/>
</dbReference>
<name>A0A432ML04_9BACT</name>
<keyword evidence="8" id="KW-1185">Reference proteome</keyword>
<keyword evidence="2" id="KW-0479">Metal-binding</keyword>
<dbReference type="PANTHER" id="PTHR42693:SF53">
    <property type="entry name" value="ENDO-4-O-SULFATASE"/>
    <property type="match status" value="1"/>
</dbReference>
<sequence length="542" mass="59922">MPRRSVAHRLPGHRVRPLALAFALALLAAPEIARPEPADAPAPERPNIVIIMADDLGFSDLGCFGGEIETPNLDRLAANGLRLSQFYNTARCCPTRASLLTGLYSHRAGIGHMVGDYGLPSYQGYLNDRCVTIAEALRPAGYATLMAGKWHVGSDPGRWPLDRGFDRYFGTPTGGGVYFKETLQIRKEVFFVADDRRVAFPDDAYVTDLFTDHAIRFVRDASQGDRPFFLYLAHIAPHWPLQALPEDIEKYRGRYDDLGWDTVRSTRYRRQIELGLIDPAWPLSPRDPEAVAWRLLPDDRRAELAFRMAVYAAQVDRIDQSVGRLVSALEEAGELENTVILFLSDNGCSAEGGPGGFSRGEPGAPIGTGSSYASVGLEWANASDTPFRKFKMSVHEGGIASPFIVHWPAGLSREGEIEHQPGHVIDLLPTCLELAGASYPAERNGQPTLPLDGRSLVPAFAGEPIDRGPLFWEHQGNRAVRLGEWKLVAPHGKPWELYDLESDRTELVDLSDTMPEKVAELSALWQSWANRAGVAPWPVRRD</sequence>
<evidence type="ECO:0000313" key="7">
    <source>
        <dbReference type="EMBL" id="RUL87815.1"/>
    </source>
</evidence>
<evidence type="ECO:0000256" key="5">
    <source>
        <dbReference type="SAM" id="SignalP"/>
    </source>
</evidence>
<evidence type="ECO:0000259" key="6">
    <source>
        <dbReference type="Pfam" id="PF00884"/>
    </source>
</evidence>
<evidence type="ECO:0000256" key="1">
    <source>
        <dbReference type="ARBA" id="ARBA00008779"/>
    </source>
</evidence>
<dbReference type="InterPro" id="IPR050738">
    <property type="entry name" value="Sulfatase"/>
</dbReference>
<feature type="chain" id="PRO_5019441033" evidence="5">
    <location>
        <begin position="34"/>
        <end position="542"/>
    </location>
</feature>
<dbReference type="OrthoDB" id="9783154at2"/>
<evidence type="ECO:0000256" key="2">
    <source>
        <dbReference type="ARBA" id="ARBA00022723"/>
    </source>
</evidence>
<dbReference type="EMBL" id="RYZH01000017">
    <property type="protein sequence ID" value="RUL87815.1"/>
    <property type="molecule type" value="Genomic_DNA"/>
</dbReference>
<feature type="signal peptide" evidence="5">
    <location>
        <begin position="1"/>
        <end position="33"/>
    </location>
</feature>
<reference evidence="7 8" key="2">
    <citation type="submission" date="2019-01" db="EMBL/GenBank/DDBJ databases">
        <title>Tautonia sociabilis, a novel thermotolerant planctomycete of Isosphaeraceae family, isolated from a 4000 m deep subterranean habitat.</title>
        <authorList>
            <person name="Kovaleva O.L."/>
            <person name="Elcheninov A.G."/>
            <person name="Van Heerden E."/>
            <person name="Toshchakov S.V."/>
            <person name="Novikov A."/>
            <person name="Bonch-Osmolovskaya E.A."/>
            <person name="Kublanov I.V."/>
        </authorList>
    </citation>
    <scope>NUCLEOTIDE SEQUENCE [LARGE SCALE GENOMIC DNA]</scope>
    <source>
        <strain evidence="7 8">GM2012</strain>
    </source>
</reference>
<comment type="similarity">
    <text evidence="1">Belongs to the sulfatase family.</text>
</comment>
<dbReference type="Pfam" id="PF00884">
    <property type="entry name" value="Sulfatase"/>
    <property type="match status" value="1"/>
</dbReference>
<proteinExistence type="inferred from homology"/>
<dbReference type="InterPro" id="IPR000917">
    <property type="entry name" value="Sulfatase_N"/>
</dbReference>
<dbReference type="InterPro" id="IPR017850">
    <property type="entry name" value="Alkaline_phosphatase_core_sf"/>
</dbReference>
<dbReference type="SUPFAM" id="SSF53649">
    <property type="entry name" value="Alkaline phosphatase-like"/>
    <property type="match status" value="1"/>
</dbReference>
<dbReference type="Gene3D" id="3.30.1120.10">
    <property type="match status" value="1"/>
</dbReference>